<dbReference type="Proteomes" id="UP000075714">
    <property type="component" value="Unassembled WGS sequence"/>
</dbReference>
<sequence>MGLQPVVETCKSRMDGSPLYSRTLVDDPEFMPRGLVTERPHGLETVGEGIRVIDAGRDHAPGTDTDDELHGQLSDDSDDDVEVHAEYMAGLERSGAELDELDIQFLRGRRLRQGPLQPETVMEPKEDHFNFHNIREEELVPAIEGYIRQRQGSGSFGWSDWANWCAWVASKGLKYTDVKATGYDRGERAPAKWVIAEAERRGELDDDLVEFLTGDREKVKARRKAESARQARKSRGSFWDPMFDDEEAELDGGVAEGGEQQATRDMEVRITTLGA</sequence>
<feature type="region of interest" description="Disordered" evidence="1">
    <location>
        <begin position="249"/>
        <end position="275"/>
    </location>
</feature>
<evidence type="ECO:0000313" key="3">
    <source>
        <dbReference type="Proteomes" id="UP000075714"/>
    </source>
</evidence>
<keyword evidence="3" id="KW-1185">Reference proteome</keyword>
<name>A0A150FWQ0_GONPE</name>
<dbReference type="AlphaFoldDB" id="A0A150FWQ0"/>
<evidence type="ECO:0000256" key="1">
    <source>
        <dbReference type="SAM" id="MobiDB-lite"/>
    </source>
</evidence>
<feature type="region of interest" description="Disordered" evidence="1">
    <location>
        <begin position="55"/>
        <end position="77"/>
    </location>
</feature>
<proteinExistence type="predicted"/>
<evidence type="ECO:0000313" key="2">
    <source>
        <dbReference type="EMBL" id="KXZ42007.1"/>
    </source>
</evidence>
<comment type="caution">
    <text evidence="2">The sequence shown here is derived from an EMBL/GenBank/DDBJ whole genome shotgun (WGS) entry which is preliminary data.</text>
</comment>
<protein>
    <submittedName>
        <fullName evidence="2">Uncharacterized protein</fullName>
    </submittedName>
</protein>
<reference evidence="3" key="1">
    <citation type="journal article" date="2016" name="Nat. Commun.">
        <title>The Gonium pectorale genome demonstrates co-option of cell cycle regulation during the evolution of multicellularity.</title>
        <authorList>
            <person name="Hanschen E.R."/>
            <person name="Marriage T.N."/>
            <person name="Ferris P.J."/>
            <person name="Hamaji T."/>
            <person name="Toyoda A."/>
            <person name="Fujiyama A."/>
            <person name="Neme R."/>
            <person name="Noguchi H."/>
            <person name="Minakuchi Y."/>
            <person name="Suzuki M."/>
            <person name="Kawai-Toyooka H."/>
            <person name="Smith D.R."/>
            <person name="Sparks H."/>
            <person name="Anderson J."/>
            <person name="Bakaric R."/>
            <person name="Luria V."/>
            <person name="Karger A."/>
            <person name="Kirschner M.W."/>
            <person name="Durand P.M."/>
            <person name="Michod R.E."/>
            <person name="Nozaki H."/>
            <person name="Olson B.J."/>
        </authorList>
    </citation>
    <scope>NUCLEOTIDE SEQUENCE [LARGE SCALE GENOMIC DNA]</scope>
    <source>
        <strain evidence="3">NIES-2863</strain>
    </source>
</reference>
<dbReference type="EMBL" id="LSYV01000224">
    <property type="protein sequence ID" value="KXZ42007.1"/>
    <property type="molecule type" value="Genomic_DNA"/>
</dbReference>
<accession>A0A150FWQ0</accession>
<organism evidence="2 3">
    <name type="scientific">Gonium pectorale</name>
    <name type="common">Green alga</name>
    <dbReference type="NCBI Taxonomy" id="33097"/>
    <lineage>
        <taxon>Eukaryota</taxon>
        <taxon>Viridiplantae</taxon>
        <taxon>Chlorophyta</taxon>
        <taxon>core chlorophytes</taxon>
        <taxon>Chlorophyceae</taxon>
        <taxon>CS clade</taxon>
        <taxon>Chlamydomonadales</taxon>
        <taxon>Volvocaceae</taxon>
        <taxon>Gonium</taxon>
    </lineage>
</organism>
<gene>
    <name evidence="2" type="ORF">GPECTOR_225g493</name>
</gene>